<evidence type="ECO:0000256" key="4">
    <source>
        <dbReference type="ARBA" id="ARBA00022692"/>
    </source>
</evidence>
<keyword evidence="4 7" id="KW-0812">Transmembrane</keyword>
<dbReference type="EMBL" id="BAAANN010000007">
    <property type="protein sequence ID" value="GAA1952409.1"/>
    <property type="molecule type" value="Genomic_DNA"/>
</dbReference>
<keyword evidence="10" id="KW-1185">Reference proteome</keyword>
<protein>
    <submittedName>
        <fullName evidence="9">Multidrug efflux SMR transporter</fullName>
    </submittedName>
</protein>
<dbReference type="InterPro" id="IPR037185">
    <property type="entry name" value="EmrE-like"/>
</dbReference>
<evidence type="ECO:0000256" key="1">
    <source>
        <dbReference type="ARBA" id="ARBA00004651"/>
    </source>
</evidence>
<evidence type="ECO:0000256" key="2">
    <source>
        <dbReference type="ARBA" id="ARBA00022448"/>
    </source>
</evidence>
<evidence type="ECO:0000256" key="6">
    <source>
        <dbReference type="ARBA" id="ARBA00023136"/>
    </source>
</evidence>
<feature type="transmembrane region" description="Helical" evidence="8">
    <location>
        <begin position="85"/>
        <end position="107"/>
    </location>
</feature>
<evidence type="ECO:0000256" key="5">
    <source>
        <dbReference type="ARBA" id="ARBA00022989"/>
    </source>
</evidence>
<comment type="subcellular location">
    <subcellularLocation>
        <location evidence="1 7">Cell membrane</location>
        <topology evidence="1 7">Multi-pass membrane protein</topology>
    </subcellularLocation>
</comment>
<dbReference type="InterPro" id="IPR000390">
    <property type="entry name" value="Small_drug/metabolite_transptr"/>
</dbReference>
<dbReference type="PANTHER" id="PTHR30561:SF1">
    <property type="entry name" value="MULTIDRUG TRANSPORTER EMRE"/>
    <property type="match status" value="1"/>
</dbReference>
<gene>
    <name evidence="9" type="ORF">GCM10009754_21750</name>
</gene>
<evidence type="ECO:0000313" key="10">
    <source>
        <dbReference type="Proteomes" id="UP001501116"/>
    </source>
</evidence>
<evidence type="ECO:0000256" key="3">
    <source>
        <dbReference type="ARBA" id="ARBA00022475"/>
    </source>
</evidence>
<keyword evidence="6 8" id="KW-0472">Membrane</keyword>
<dbReference type="Pfam" id="PF00893">
    <property type="entry name" value="Multi_Drug_Res"/>
    <property type="match status" value="1"/>
</dbReference>
<name>A0ABN2QJY2_9PSEU</name>
<feature type="transmembrane region" description="Helical" evidence="8">
    <location>
        <begin position="29"/>
        <end position="50"/>
    </location>
</feature>
<reference evidence="9 10" key="1">
    <citation type="journal article" date="2019" name="Int. J. Syst. Evol. Microbiol.">
        <title>The Global Catalogue of Microorganisms (GCM) 10K type strain sequencing project: providing services to taxonomists for standard genome sequencing and annotation.</title>
        <authorList>
            <consortium name="The Broad Institute Genomics Platform"/>
            <consortium name="The Broad Institute Genome Sequencing Center for Infectious Disease"/>
            <person name="Wu L."/>
            <person name="Ma J."/>
        </authorList>
    </citation>
    <scope>NUCLEOTIDE SEQUENCE [LARGE SCALE GENOMIC DNA]</scope>
    <source>
        <strain evidence="9 10">JCM 14545</strain>
    </source>
</reference>
<comment type="similarity">
    <text evidence="7">Belongs to the drug/metabolite transporter (DMT) superfamily. Small multidrug resistance (SMR) (TC 2.A.7.1) family.</text>
</comment>
<evidence type="ECO:0000256" key="7">
    <source>
        <dbReference type="RuleBase" id="RU003942"/>
    </source>
</evidence>
<sequence length="108" mass="10667">MAYLFLLGAIVTEVTGTVATRFSDGFTKLVPSAVAVLGVVGAYVLLSFALKRGLNLGVAYGTWAAAGVALVAVIGATAFDDKLTIVQAGGLVLVVGGVLALELGAAAA</sequence>
<keyword evidence="2" id="KW-0813">Transport</keyword>
<keyword evidence="3" id="KW-1003">Cell membrane</keyword>
<comment type="caution">
    <text evidence="9">The sequence shown here is derived from an EMBL/GenBank/DDBJ whole genome shotgun (WGS) entry which is preliminary data.</text>
</comment>
<keyword evidence="5 8" id="KW-1133">Transmembrane helix</keyword>
<proteinExistence type="inferred from homology"/>
<dbReference type="PANTHER" id="PTHR30561">
    <property type="entry name" value="SMR FAMILY PROTON-DEPENDENT DRUG EFFLUX TRANSPORTER SUGE"/>
    <property type="match status" value="1"/>
</dbReference>
<dbReference type="SUPFAM" id="SSF103481">
    <property type="entry name" value="Multidrug resistance efflux transporter EmrE"/>
    <property type="match status" value="1"/>
</dbReference>
<evidence type="ECO:0000256" key="8">
    <source>
        <dbReference type="SAM" id="Phobius"/>
    </source>
</evidence>
<feature type="transmembrane region" description="Helical" evidence="8">
    <location>
        <begin position="57"/>
        <end position="79"/>
    </location>
</feature>
<dbReference type="RefSeq" id="WP_344416327.1">
    <property type="nucleotide sequence ID" value="NZ_BAAANN010000007.1"/>
</dbReference>
<dbReference type="InterPro" id="IPR045324">
    <property type="entry name" value="Small_multidrug_res"/>
</dbReference>
<evidence type="ECO:0000313" key="9">
    <source>
        <dbReference type="EMBL" id="GAA1952409.1"/>
    </source>
</evidence>
<dbReference type="Gene3D" id="1.10.3730.20">
    <property type="match status" value="1"/>
</dbReference>
<organism evidence="9 10">
    <name type="scientific">Amycolatopsis minnesotensis</name>
    <dbReference type="NCBI Taxonomy" id="337894"/>
    <lineage>
        <taxon>Bacteria</taxon>
        <taxon>Bacillati</taxon>
        <taxon>Actinomycetota</taxon>
        <taxon>Actinomycetes</taxon>
        <taxon>Pseudonocardiales</taxon>
        <taxon>Pseudonocardiaceae</taxon>
        <taxon>Amycolatopsis</taxon>
    </lineage>
</organism>
<dbReference type="Proteomes" id="UP001501116">
    <property type="component" value="Unassembled WGS sequence"/>
</dbReference>
<accession>A0ABN2QJY2</accession>